<keyword evidence="8" id="KW-1185">Reference proteome</keyword>
<dbReference type="InterPro" id="IPR041118">
    <property type="entry name" value="Rx_N"/>
</dbReference>
<gene>
    <name evidence="7" type="ORF">FCM35_KLT16415</name>
</gene>
<comment type="similarity">
    <text evidence="1">Belongs to the disease resistance NB-LRR family.</text>
</comment>
<dbReference type="OrthoDB" id="685126at2759"/>
<keyword evidence="3" id="KW-0677">Repeat</keyword>
<sequence length="136" mass="15506">MAEALALAGASWGMSIAGWVASPIISKLLNQGFSYLEMDVAARIETLEVTILPQFQEVIDVAEKHGYKSNMEKWLRRLKDAMYEAEDAIDFYKSRLLQQKWLRLFFGLPSDPWFDSRWSVGFLLNLLVNAQSTRGS</sequence>
<evidence type="ECO:0000256" key="1">
    <source>
        <dbReference type="ARBA" id="ARBA00008894"/>
    </source>
</evidence>
<evidence type="ECO:0000256" key="2">
    <source>
        <dbReference type="ARBA" id="ARBA00022614"/>
    </source>
</evidence>
<evidence type="ECO:0000313" key="8">
    <source>
        <dbReference type="Proteomes" id="UP000623129"/>
    </source>
</evidence>
<dbReference type="AlphaFoldDB" id="A0A833RSM7"/>
<evidence type="ECO:0000256" key="5">
    <source>
        <dbReference type="ARBA" id="ARBA00022821"/>
    </source>
</evidence>
<keyword evidence="5" id="KW-0611">Plant defense</keyword>
<proteinExistence type="inferred from homology"/>
<reference evidence="7" key="1">
    <citation type="submission" date="2020-01" db="EMBL/GenBank/DDBJ databases">
        <title>Genome sequence of Kobresia littledalei, the first chromosome-level genome in the family Cyperaceae.</title>
        <authorList>
            <person name="Qu G."/>
        </authorList>
    </citation>
    <scope>NUCLEOTIDE SEQUENCE</scope>
    <source>
        <strain evidence="7">C.B.Clarke</strain>
        <tissue evidence="7">Leaf</tissue>
    </source>
</reference>
<dbReference type="EMBL" id="SWLB01000004">
    <property type="protein sequence ID" value="KAF3338944.1"/>
    <property type="molecule type" value="Genomic_DNA"/>
</dbReference>
<evidence type="ECO:0000259" key="6">
    <source>
        <dbReference type="Pfam" id="PF18052"/>
    </source>
</evidence>
<dbReference type="Proteomes" id="UP000623129">
    <property type="component" value="Unassembled WGS sequence"/>
</dbReference>
<dbReference type="GO" id="GO:0006952">
    <property type="term" value="P:defense response"/>
    <property type="evidence" value="ECO:0007669"/>
    <property type="project" value="UniProtKB-KW"/>
</dbReference>
<dbReference type="Pfam" id="PF18052">
    <property type="entry name" value="Rx_N"/>
    <property type="match status" value="1"/>
</dbReference>
<dbReference type="Gene3D" id="1.20.5.4130">
    <property type="match status" value="1"/>
</dbReference>
<comment type="caution">
    <text evidence="7">The sequence shown here is derived from an EMBL/GenBank/DDBJ whole genome shotgun (WGS) entry which is preliminary data.</text>
</comment>
<evidence type="ECO:0000313" key="7">
    <source>
        <dbReference type="EMBL" id="KAF3338944.1"/>
    </source>
</evidence>
<evidence type="ECO:0000256" key="4">
    <source>
        <dbReference type="ARBA" id="ARBA00022741"/>
    </source>
</evidence>
<feature type="domain" description="Disease resistance N-terminal" evidence="6">
    <location>
        <begin position="35"/>
        <end position="100"/>
    </location>
</feature>
<evidence type="ECO:0000256" key="3">
    <source>
        <dbReference type="ARBA" id="ARBA00022737"/>
    </source>
</evidence>
<dbReference type="GO" id="GO:0000166">
    <property type="term" value="F:nucleotide binding"/>
    <property type="evidence" value="ECO:0007669"/>
    <property type="project" value="UniProtKB-KW"/>
</dbReference>
<keyword evidence="2" id="KW-0433">Leucine-rich repeat</keyword>
<accession>A0A833RSM7</accession>
<organism evidence="7 8">
    <name type="scientific">Carex littledalei</name>
    <dbReference type="NCBI Taxonomy" id="544730"/>
    <lineage>
        <taxon>Eukaryota</taxon>
        <taxon>Viridiplantae</taxon>
        <taxon>Streptophyta</taxon>
        <taxon>Embryophyta</taxon>
        <taxon>Tracheophyta</taxon>
        <taxon>Spermatophyta</taxon>
        <taxon>Magnoliopsida</taxon>
        <taxon>Liliopsida</taxon>
        <taxon>Poales</taxon>
        <taxon>Cyperaceae</taxon>
        <taxon>Cyperoideae</taxon>
        <taxon>Cariceae</taxon>
        <taxon>Carex</taxon>
        <taxon>Carex subgen. Euthyceras</taxon>
    </lineage>
</organism>
<name>A0A833RSM7_9POAL</name>
<protein>
    <submittedName>
        <fullName evidence="7">Rp1-4 protein</fullName>
    </submittedName>
</protein>
<keyword evidence="4" id="KW-0547">Nucleotide-binding</keyword>